<gene>
    <name evidence="1" type="ORF">Pan54_35850</name>
</gene>
<keyword evidence="2" id="KW-1185">Reference proteome</keyword>
<dbReference type="RefSeq" id="WP_146504653.1">
    <property type="nucleotide sequence ID" value="NZ_SJPG01000001.1"/>
</dbReference>
<organism evidence="1 2">
    <name type="scientific">Rubinisphaera italica</name>
    <dbReference type="NCBI Taxonomy" id="2527969"/>
    <lineage>
        <taxon>Bacteria</taxon>
        <taxon>Pseudomonadati</taxon>
        <taxon>Planctomycetota</taxon>
        <taxon>Planctomycetia</taxon>
        <taxon>Planctomycetales</taxon>
        <taxon>Planctomycetaceae</taxon>
        <taxon>Rubinisphaera</taxon>
    </lineage>
</organism>
<sequence length="94" mass="10273">MIEITKPLFHLGKVVATHGALDLLSKSEIPSFQLLSKHVSGDWGALTEEDKEANDHALAHGDRILSSYAVGGNKVWVITEADRSSTCILLPEEY</sequence>
<protein>
    <recommendedName>
        <fullName evidence="3">Type I restriction endonuclease subunit M</fullName>
    </recommendedName>
</protein>
<dbReference type="AlphaFoldDB" id="A0A5C5XJS6"/>
<evidence type="ECO:0000313" key="2">
    <source>
        <dbReference type="Proteomes" id="UP000316095"/>
    </source>
</evidence>
<proteinExistence type="predicted"/>
<accession>A0A5C5XJS6</accession>
<dbReference type="OrthoDB" id="5522207at2"/>
<comment type="caution">
    <text evidence="1">The sequence shown here is derived from an EMBL/GenBank/DDBJ whole genome shotgun (WGS) entry which is preliminary data.</text>
</comment>
<reference evidence="1 2" key="1">
    <citation type="submission" date="2019-02" db="EMBL/GenBank/DDBJ databases">
        <title>Deep-cultivation of Planctomycetes and their phenomic and genomic characterization uncovers novel biology.</title>
        <authorList>
            <person name="Wiegand S."/>
            <person name="Jogler M."/>
            <person name="Boedeker C."/>
            <person name="Pinto D."/>
            <person name="Vollmers J."/>
            <person name="Rivas-Marin E."/>
            <person name="Kohn T."/>
            <person name="Peeters S.H."/>
            <person name="Heuer A."/>
            <person name="Rast P."/>
            <person name="Oberbeckmann S."/>
            <person name="Bunk B."/>
            <person name="Jeske O."/>
            <person name="Meyerdierks A."/>
            <person name="Storesund J.E."/>
            <person name="Kallscheuer N."/>
            <person name="Luecker S."/>
            <person name="Lage O.M."/>
            <person name="Pohl T."/>
            <person name="Merkel B.J."/>
            <person name="Hornburger P."/>
            <person name="Mueller R.-W."/>
            <person name="Bruemmer F."/>
            <person name="Labrenz M."/>
            <person name="Spormann A.M."/>
            <person name="Op Den Camp H."/>
            <person name="Overmann J."/>
            <person name="Amann R."/>
            <person name="Jetten M.S.M."/>
            <person name="Mascher T."/>
            <person name="Medema M.H."/>
            <person name="Devos D.P."/>
            <person name="Kaster A.-K."/>
            <person name="Ovreas L."/>
            <person name="Rohde M."/>
            <person name="Galperin M.Y."/>
            <person name="Jogler C."/>
        </authorList>
    </citation>
    <scope>NUCLEOTIDE SEQUENCE [LARGE SCALE GENOMIC DNA]</scope>
    <source>
        <strain evidence="1 2">Pan54</strain>
    </source>
</reference>
<dbReference type="Proteomes" id="UP000316095">
    <property type="component" value="Unassembled WGS sequence"/>
</dbReference>
<evidence type="ECO:0000313" key="1">
    <source>
        <dbReference type="EMBL" id="TWT62839.1"/>
    </source>
</evidence>
<dbReference type="EMBL" id="SJPG01000001">
    <property type="protein sequence ID" value="TWT62839.1"/>
    <property type="molecule type" value="Genomic_DNA"/>
</dbReference>
<evidence type="ECO:0008006" key="3">
    <source>
        <dbReference type="Google" id="ProtNLM"/>
    </source>
</evidence>
<name>A0A5C5XJS6_9PLAN</name>